<evidence type="ECO:0000256" key="1">
    <source>
        <dbReference type="SAM" id="MobiDB-lite"/>
    </source>
</evidence>
<comment type="caution">
    <text evidence="2">The sequence shown here is derived from an EMBL/GenBank/DDBJ whole genome shotgun (WGS) entry which is preliminary data.</text>
</comment>
<organism evidence="2">
    <name type="scientific">Cladocopium goreaui</name>
    <dbReference type="NCBI Taxonomy" id="2562237"/>
    <lineage>
        <taxon>Eukaryota</taxon>
        <taxon>Sar</taxon>
        <taxon>Alveolata</taxon>
        <taxon>Dinophyceae</taxon>
        <taxon>Suessiales</taxon>
        <taxon>Symbiodiniaceae</taxon>
        <taxon>Cladocopium</taxon>
    </lineage>
</organism>
<sequence>MASSVALVETQEGDVAKAADKASCVKCGCPTDDFDSHSLQCRQCWNVHQILYRHLGGAPSTLQSLQPDEQKKFFKDVGSKMKITPKNGRWALVRAAMVKSITHYRKEERVNSVKRKFLPLSVLEKKGYDVDAIKAHGDRREDEVFGEVFAAPILTISNDEIQGEVEQELAQKEWALKSKKKGERTQKPVANGASDQAIPVEDEVWEVPSDDEPAREPASKAPKKGVDKEEQQAAKEAAKQVKLRENAWHRETAKAAKVIGPLNTVIKALTSAQLRTSKNEELFDTKLLEGITEALTKLTQFKTRATALISASALQKLAEMPQTFENVADVQANVKAAQQVLTDVRKVFAEKAEAAKAAKGEGAPKAKAGAKSLSVKGASERAMNELWNLRQDDEGKKLTHSQFGRVVHDNLEPWLATAKHVQFDRLDGGKVTLPITRLRPCLEKMTAESNVSEEFERGFMLSGGLQFKQSLKAFYLADMDAIRGTYSIKGSAGLRPCIHCDTLKKDSGLLEHEASYVDISASSGFNLSSDASIFRECDRMKHCRTKAQLDMHEKATGIVYDVATLMFSQSERQKMPPSRIISDFMHVYLCNGVASWEVALLLETLFSRTSLTLDLLQEAAVSDAWKGSKGAKKTPSYLKHLFSHKNFGEGHYKGEGHQTRAILPLLRFYLETMMEPAGSLPVECCKSFKILCDIVAYVRHLAHGFQRVDSKSMSHLDELQKILQKNLDTILRVGFPFWELLSPIHEAALDDKIFFAAASLQTSVRCHLLASELCEGDVVCWKREAGIVQRFFNYPGRGLYVRYTKLNFVEEQGWGTTWTRTKEILTRLISTSQTLSIPPWYKFSADEMYITCLH</sequence>
<feature type="region of interest" description="Disordered" evidence="1">
    <location>
        <begin position="355"/>
        <end position="374"/>
    </location>
</feature>
<reference evidence="2" key="1">
    <citation type="submission" date="2022-10" db="EMBL/GenBank/DDBJ databases">
        <authorList>
            <person name="Chen Y."/>
            <person name="Dougan E. K."/>
            <person name="Chan C."/>
            <person name="Rhodes N."/>
            <person name="Thang M."/>
        </authorList>
    </citation>
    <scope>NUCLEOTIDE SEQUENCE</scope>
</reference>
<evidence type="ECO:0000313" key="3">
    <source>
        <dbReference type="EMBL" id="CAL1133406.1"/>
    </source>
</evidence>
<evidence type="ECO:0000313" key="4">
    <source>
        <dbReference type="Proteomes" id="UP001152797"/>
    </source>
</evidence>
<dbReference type="OrthoDB" id="410234at2759"/>
<evidence type="ECO:0000313" key="2">
    <source>
        <dbReference type="EMBL" id="CAI3980031.1"/>
    </source>
</evidence>
<feature type="compositionally biased region" description="Basic and acidic residues" evidence="1">
    <location>
        <begin position="355"/>
        <end position="364"/>
    </location>
</feature>
<feature type="compositionally biased region" description="Acidic residues" evidence="1">
    <location>
        <begin position="200"/>
        <end position="211"/>
    </location>
</feature>
<feature type="region of interest" description="Disordered" evidence="1">
    <location>
        <begin position="178"/>
        <end position="230"/>
    </location>
</feature>
<name>A0A9P1FL89_9DINO</name>
<feature type="compositionally biased region" description="Basic and acidic residues" evidence="1">
    <location>
        <begin position="212"/>
        <end position="230"/>
    </location>
</feature>
<accession>A0A9P1FL89</accession>
<dbReference type="EMBL" id="CAMXCT020000533">
    <property type="protein sequence ID" value="CAL1133406.1"/>
    <property type="molecule type" value="Genomic_DNA"/>
</dbReference>
<reference evidence="3" key="2">
    <citation type="submission" date="2024-04" db="EMBL/GenBank/DDBJ databases">
        <authorList>
            <person name="Chen Y."/>
            <person name="Shah S."/>
            <person name="Dougan E. K."/>
            <person name="Thang M."/>
            <person name="Chan C."/>
        </authorList>
    </citation>
    <scope>NUCLEOTIDE SEQUENCE [LARGE SCALE GENOMIC DNA]</scope>
</reference>
<proteinExistence type="predicted"/>
<dbReference type="AlphaFoldDB" id="A0A9P1FL89"/>
<dbReference type="EMBL" id="CAMXCT030000533">
    <property type="protein sequence ID" value="CAL4767343.1"/>
    <property type="molecule type" value="Genomic_DNA"/>
</dbReference>
<keyword evidence="4" id="KW-1185">Reference proteome</keyword>
<dbReference type="EMBL" id="CAMXCT010000533">
    <property type="protein sequence ID" value="CAI3980031.1"/>
    <property type="molecule type" value="Genomic_DNA"/>
</dbReference>
<protein>
    <submittedName>
        <fullName evidence="2">Uncharacterized protein</fullName>
    </submittedName>
</protein>
<gene>
    <name evidence="2" type="ORF">C1SCF055_LOCUS7942</name>
</gene>
<dbReference type="Proteomes" id="UP001152797">
    <property type="component" value="Unassembled WGS sequence"/>
</dbReference>